<feature type="region of interest" description="Disordered" evidence="1">
    <location>
        <begin position="1"/>
        <end position="72"/>
    </location>
</feature>
<dbReference type="Proteomes" id="UP000640509">
    <property type="component" value="Unassembled WGS sequence"/>
</dbReference>
<evidence type="ECO:0000313" key="2">
    <source>
        <dbReference type="EMBL" id="GGF57775.1"/>
    </source>
</evidence>
<name>A0ABQ1VFY3_9RHOB</name>
<reference evidence="3" key="1">
    <citation type="journal article" date="2019" name="Int. J. Syst. Evol. Microbiol.">
        <title>The Global Catalogue of Microorganisms (GCM) 10K type strain sequencing project: providing services to taxonomists for standard genome sequencing and annotation.</title>
        <authorList>
            <consortium name="The Broad Institute Genomics Platform"/>
            <consortium name="The Broad Institute Genome Sequencing Center for Infectious Disease"/>
            <person name="Wu L."/>
            <person name="Ma J."/>
        </authorList>
    </citation>
    <scope>NUCLEOTIDE SEQUENCE [LARGE SCALE GENOMIC DNA]</scope>
    <source>
        <strain evidence="3">CGMCC 1.15419</strain>
    </source>
</reference>
<accession>A0ABQ1VFY3</accession>
<evidence type="ECO:0000313" key="3">
    <source>
        <dbReference type="Proteomes" id="UP000640509"/>
    </source>
</evidence>
<organism evidence="2 3">
    <name type="scientific">Paracoccus acridae</name>
    <dbReference type="NCBI Taxonomy" id="1795310"/>
    <lineage>
        <taxon>Bacteria</taxon>
        <taxon>Pseudomonadati</taxon>
        <taxon>Pseudomonadota</taxon>
        <taxon>Alphaproteobacteria</taxon>
        <taxon>Rhodobacterales</taxon>
        <taxon>Paracoccaceae</taxon>
        <taxon>Paracoccus</taxon>
    </lineage>
</organism>
<protein>
    <submittedName>
        <fullName evidence="2">Uncharacterized protein</fullName>
    </submittedName>
</protein>
<keyword evidence="3" id="KW-1185">Reference proteome</keyword>
<proteinExistence type="predicted"/>
<feature type="compositionally biased region" description="Basic and acidic residues" evidence="1">
    <location>
        <begin position="1"/>
        <end position="15"/>
    </location>
</feature>
<evidence type="ECO:0000256" key="1">
    <source>
        <dbReference type="SAM" id="MobiDB-lite"/>
    </source>
</evidence>
<comment type="caution">
    <text evidence="2">The sequence shown here is derived from an EMBL/GenBank/DDBJ whole genome shotgun (WGS) entry which is preliminary data.</text>
</comment>
<sequence length="98" mass="10739">MSDLREHPDEQDHGQDGIPSRLFQPWFDKRTDQVPASAMPVTRATQDSPPASGKGRPEDDGRPFDGFAGQMALPRQQGRVAPGCRGVHAQVAFMDHMG</sequence>
<dbReference type="EMBL" id="BMIV01000002">
    <property type="protein sequence ID" value="GGF57775.1"/>
    <property type="molecule type" value="Genomic_DNA"/>
</dbReference>
<gene>
    <name evidence="2" type="ORF">GCM10011402_07230</name>
</gene>